<evidence type="ECO:0000313" key="8">
    <source>
        <dbReference type="Proteomes" id="UP000217784"/>
    </source>
</evidence>
<evidence type="ECO:0000313" key="7">
    <source>
        <dbReference type="EMBL" id="PAV02915.1"/>
    </source>
</evidence>
<organism evidence="7 8">
    <name type="scientific">Methanobacterium bryantii</name>
    <dbReference type="NCBI Taxonomy" id="2161"/>
    <lineage>
        <taxon>Archaea</taxon>
        <taxon>Methanobacteriati</taxon>
        <taxon>Methanobacteriota</taxon>
        <taxon>Methanomada group</taxon>
        <taxon>Methanobacteria</taxon>
        <taxon>Methanobacteriales</taxon>
        <taxon>Methanobacteriaceae</taxon>
        <taxon>Methanobacterium</taxon>
    </lineage>
</organism>
<dbReference type="SUPFAM" id="SSF52242">
    <property type="entry name" value="Cobalamin (vitamin B12)-binding domain"/>
    <property type="match status" value="1"/>
</dbReference>
<protein>
    <submittedName>
        <fullName evidence="7">Phosphonoacetaldehyde methylase</fullName>
    </submittedName>
</protein>
<dbReference type="PANTHER" id="PTHR43409">
    <property type="entry name" value="ANAEROBIC MAGNESIUM-PROTOPORPHYRIN IX MONOMETHYL ESTER CYCLASE-RELATED"/>
    <property type="match status" value="1"/>
</dbReference>
<keyword evidence="8" id="KW-1185">Reference proteome</keyword>
<keyword evidence="4" id="KW-0408">Iron</keyword>
<dbReference type="SFLD" id="SFLDG01217">
    <property type="entry name" value="B12-binding_methylthiotransfer"/>
    <property type="match status" value="1"/>
</dbReference>
<dbReference type="InterPro" id="IPR051198">
    <property type="entry name" value="BchE-like"/>
</dbReference>
<keyword evidence="7" id="KW-0808">Transferase</keyword>
<evidence type="ECO:0000259" key="6">
    <source>
        <dbReference type="PROSITE" id="PS51918"/>
    </source>
</evidence>
<dbReference type="SUPFAM" id="SSF102114">
    <property type="entry name" value="Radical SAM enzymes"/>
    <property type="match status" value="1"/>
</dbReference>
<evidence type="ECO:0000256" key="2">
    <source>
        <dbReference type="ARBA" id="ARBA00022691"/>
    </source>
</evidence>
<dbReference type="Gene3D" id="3.80.30.20">
    <property type="entry name" value="tm_1862 like domain"/>
    <property type="match status" value="1"/>
</dbReference>
<dbReference type="SFLD" id="SFLDS00029">
    <property type="entry name" value="Radical_SAM"/>
    <property type="match status" value="1"/>
</dbReference>
<keyword evidence="3" id="KW-0479">Metal-binding</keyword>
<reference evidence="7 8" key="1">
    <citation type="journal article" date="2017" name="BMC Genomics">
        <title>Genomic analysis of methanogenic archaea reveals a shift towards energy conservation.</title>
        <authorList>
            <person name="Gilmore S.P."/>
            <person name="Henske J.K."/>
            <person name="Sexton J.A."/>
            <person name="Solomon K.V."/>
            <person name="Seppala S."/>
            <person name="Yoo J.I."/>
            <person name="Huyett L.M."/>
            <person name="Pressman A."/>
            <person name="Cogan J.Z."/>
            <person name="Kivenson V."/>
            <person name="Peng X."/>
            <person name="Tan Y."/>
            <person name="Valentine D.L."/>
            <person name="O'Malley M.A."/>
        </authorList>
    </citation>
    <scope>NUCLEOTIDE SEQUENCE [LARGE SCALE GENOMIC DNA]</scope>
    <source>
        <strain evidence="7 8">M.o.H.</strain>
    </source>
</reference>
<dbReference type="InterPro" id="IPR007197">
    <property type="entry name" value="rSAM"/>
</dbReference>
<evidence type="ECO:0000256" key="5">
    <source>
        <dbReference type="ARBA" id="ARBA00023014"/>
    </source>
</evidence>
<dbReference type="SMART" id="SM00729">
    <property type="entry name" value="Elp3"/>
    <property type="match status" value="1"/>
</dbReference>
<dbReference type="PROSITE" id="PS51918">
    <property type="entry name" value="RADICAL_SAM"/>
    <property type="match status" value="1"/>
</dbReference>
<dbReference type="AlphaFoldDB" id="A0A2A2H0N1"/>
<dbReference type="CDD" id="cd01335">
    <property type="entry name" value="Radical_SAM"/>
    <property type="match status" value="1"/>
</dbReference>
<keyword evidence="7" id="KW-0489">Methyltransferase</keyword>
<dbReference type="Pfam" id="PF04055">
    <property type="entry name" value="Radical_SAM"/>
    <property type="match status" value="1"/>
</dbReference>
<dbReference type="Gene3D" id="3.40.50.280">
    <property type="entry name" value="Cobalamin-binding domain"/>
    <property type="match status" value="1"/>
</dbReference>
<dbReference type="GO" id="GO:0051539">
    <property type="term" value="F:4 iron, 4 sulfur cluster binding"/>
    <property type="evidence" value="ECO:0007669"/>
    <property type="project" value="UniProtKB-KW"/>
</dbReference>
<dbReference type="OrthoDB" id="358785at2157"/>
<dbReference type="InterPro" id="IPR036724">
    <property type="entry name" value="Cobalamin-bd_sf"/>
</dbReference>
<comment type="caution">
    <text evidence="7">The sequence shown here is derived from an EMBL/GenBank/DDBJ whole genome shotgun (WGS) entry which is preliminary data.</text>
</comment>
<dbReference type="EMBL" id="LMVM01000041">
    <property type="protein sequence ID" value="PAV02915.1"/>
    <property type="molecule type" value="Genomic_DNA"/>
</dbReference>
<evidence type="ECO:0000256" key="3">
    <source>
        <dbReference type="ARBA" id="ARBA00022723"/>
    </source>
</evidence>
<accession>A0A2A2H0N1</accession>
<dbReference type="SFLD" id="SFLDG01082">
    <property type="entry name" value="B12-binding_domain_containing"/>
    <property type="match status" value="1"/>
</dbReference>
<evidence type="ECO:0000256" key="1">
    <source>
        <dbReference type="ARBA" id="ARBA00001966"/>
    </source>
</evidence>
<comment type="cofactor">
    <cofactor evidence="1">
        <name>[4Fe-4S] cluster</name>
        <dbReference type="ChEBI" id="CHEBI:49883"/>
    </cofactor>
</comment>
<gene>
    <name evidence="7" type="ORF">ASJ80_03665</name>
</gene>
<dbReference type="InterPro" id="IPR023404">
    <property type="entry name" value="rSAM_horseshoe"/>
</dbReference>
<dbReference type="InterPro" id="IPR006638">
    <property type="entry name" value="Elp3/MiaA/NifB-like_rSAM"/>
</dbReference>
<dbReference type="CDD" id="cd02068">
    <property type="entry name" value="radical_SAM_B12_BD"/>
    <property type="match status" value="1"/>
</dbReference>
<proteinExistence type="predicted"/>
<dbReference type="Proteomes" id="UP000217784">
    <property type="component" value="Unassembled WGS sequence"/>
</dbReference>
<keyword evidence="5" id="KW-0411">Iron-sulfur</keyword>
<dbReference type="InterPro" id="IPR023979">
    <property type="entry name" value="CHP04014_B12-bd/rSAM"/>
</dbReference>
<dbReference type="NCBIfam" id="TIGR04014">
    <property type="entry name" value="B12_SAM_MJ_0865"/>
    <property type="match status" value="1"/>
</dbReference>
<sequence length="443" mass="49539">MSKSIKITVLTPEFYNYGAMLIAGVLKDAGYNVDIQKGFEGIIDADIVLISLHSTIHLLKYREEIEKIKSFKIVGGPVSNSPELVFKYLSVDAVIIGEGESSTLKILENLEADNHEADQLNEIEGIAFKKGNKIIKTKKTTSSPMIRPLPLIPEDISSENIRGANVYIETHRGCPGNCGFCQVPCFFGRDVRSRTLDDIIIEVKEFLKKGAKRIAISGGTGSLYGSKKFKITDEYAFTELLKEISSLTGPQNLTIPDIRIDMMNDEILEAVKNYTNGWIFFGIESGSDRMLRKMKKGIKVDDVKDAIEAARKHNIKIAGSFIVGYPGENEDDFEATVELADELMLDDYFVSIAEPIPGTPLADDVIKTPLNENLLFIKSDKYKNYELSIAEERCLNLMLDSYVFRSIPVAMTDNLFKTLLEETKSQGNHIRTVTEMILEESDF</sequence>
<evidence type="ECO:0000256" key="4">
    <source>
        <dbReference type="ARBA" id="ARBA00023004"/>
    </source>
</evidence>
<dbReference type="InterPro" id="IPR034466">
    <property type="entry name" value="Methyltransferase_Class_B"/>
</dbReference>
<dbReference type="SFLD" id="SFLDG01123">
    <property type="entry name" value="methyltransferase_(Class_B)"/>
    <property type="match status" value="1"/>
</dbReference>
<dbReference type="GO" id="GO:0031419">
    <property type="term" value="F:cobalamin binding"/>
    <property type="evidence" value="ECO:0007669"/>
    <property type="project" value="InterPro"/>
</dbReference>
<dbReference type="GO" id="GO:0008168">
    <property type="term" value="F:methyltransferase activity"/>
    <property type="evidence" value="ECO:0007669"/>
    <property type="project" value="UniProtKB-KW"/>
</dbReference>
<dbReference type="PANTHER" id="PTHR43409:SF17">
    <property type="entry name" value="METHYLTHIOTRANSFERASE MJ0865-RELATED"/>
    <property type="match status" value="1"/>
</dbReference>
<dbReference type="GO" id="GO:0032259">
    <property type="term" value="P:methylation"/>
    <property type="evidence" value="ECO:0007669"/>
    <property type="project" value="UniProtKB-KW"/>
</dbReference>
<keyword evidence="2" id="KW-0949">S-adenosyl-L-methionine</keyword>
<dbReference type="InterPro" id="IPR058240">
    <property type="entry name" value="rSAM_sf"/>
</dbReference>
<name>A0A2A2H0N1_METBR</name>
<dbReference type="GO" id="GO:0046872">
    <property type="term" value="F:metal ion binding"/>
    <property type="evidence" value="ECO:0007669"/>
    <property type="project" value="UniProtKB-KW"/>
</dbReference>
<dbReference type="RefSeq" id="WP_069583228.1">
    <property type="nucleotide sequence ID" value="NZ_LMVM01000041.1"/>
</dbReference>
<feature type="domain" description="Radical SAM core" evidence="6">
    <location>
        <begin position="160"/>
        <end position="392"/>
    </location>
</feature>